<keyword evidence="2" id="KW-0012">Acyltransferase</keyword>
<dbReference type="PROSITE" id="PS51186">
    <property type="entry name" value="GNAT"/>
    <property type="match status" value="1"/>
</dbReference>
<evidence type="ECO:0000256" key="1">
    <source>
        <dbReference type="ARBA" id="ARBA00022679"/>
    </source>
</evidence>
<gene>
    <name evidence="4" type="ORF">NCWK1_3336</name>
</gene>
<accession>A0A2H6LK27</accession>
<name>A0A2H6LK27_9NOSO</name>
<dbReference type="InterPro" id="IPR016181">
    <property type="entry name" value="Acyl_CoA_acyltransferase"/>
</dbReference>
<organism evidence="4 5">
    <name type="scientific">Nostoc cycadae WK-1</name>
    <dbReference type="NCBI Taxonomy" id="1861711"/>
    <lineage>
        <taxon>Bacteria</taxon>
        <taxon>Bacillati</taxon>
        <taxon>Cyanobacteriota</taxon>
        <taxon>Cyanophyceae</taxon>
        <taxon>Nostocales</taxon>
        <taxon>Nostocaceae</taxon>
        <taxon>Nostoc</taxon>
    </lineage>
</organism>
<dbReference type="AlphaFoldDB" id="A0A2H6LK27"/>
<reference evidence="5" key="1">
    <citation type="journal article" date="2018" name="Genome Announc.">
        <title>Draft Genome Sequence of the Nitrogen-Fixing and Hormogonia-Inducing Cyanobacterium Nostoc cycadae Strain WK-1, Isolated from the Coralloid Roots of Cycas revoluta.</title>
        <authorList>
            <person name="Kanesaki Y."/>
            <person name="Hirose M."/>
            <person name="Hirose Y."/>
            <person name="Fujisawa T."/>
            <person name="Nakamura Y."/>
            <person name="Watanabe S."/>
            <person name="Matsunaga S."/>
            <person name="Uchida H."/>
            <person name="Murakami A."/>
        </authorList>
    </citation>
    <scope>NUCLEOTIDE SEQUENCE [LARGE SCALE GENOMIC DNA]</scope>
    <source>
        <strain evidence="5">WK-1</strain>
    </source>
</reference>
<sequence>MSPLEEDLSFRFLADIQTAIPTVAELYYQEWGKIPNNSVEKTIERIKGKLNHDNPPFHILAISGDHILGVAQFKLHEMSIYPDKEFWLGGLFVAPEFRGYGVGTALAEKITAIAKDFGANQLYLQTEALDGGLYKRLGWNVIETIEYKNVRVAVMLKQLGE</sequence>
<dbReference type="CDD" id="cd04301">
    <property type="entry name" value="NAT_SF"/>
    <property type="match status" value="1"/>
</dbReference>
<dbReference type="Gene3D" id="3.40.630.30">
    <property type="match status" value="1"/>
</dbReference>
<dbReference type="Proteomes" id="UP000236527">
    <property type="component" value="Unassembled WGS sequence"/>
</dbReference>
<dbReference type="GO" id="GO:0016747">
    <property type="term" value="F:acyltransferase activity, transferring groups other than amino-acyl groups"/>
    <property type="evidence" value="ECO:0007669"/>
    <property type="project" value="InterPro"/>
</dbReference>
<dbReference type="EMBL" id="BDGE01000059">
    <property type="protein sequence ID" value="GBE93572.1"/>
    <property type="molecule type" value="Genomic_DNA"/>
</dbReference>
<proteinExistence type="predicted"/>
<dbReference type="SUPFAM" id="SSF55729">
    <property type="entry name" value="Acyl-CoA N-acyltransferases (Nat)"/>
    <property type="match status" value="1"/>
</dbReference>
<dbReference type="InterPro" id="IPR050832">
    <property type="entry name" value="Bact_Acetyltransf"/>
</dbReference>
<evidence type="ECO:0000256" key="2">
    <source>
        <dbReference type="ARBA" id="ARBA00023315"/>
    </source>
</evidence>
<feature type="domain" description="N-acetyltransferase" evidence="3">
    <location>
        <begin position="1"/>
        <end position="160"/>
    </location>
</feature>
<dbReference type="InterPro" id="IPR000182">
    <property type="entry name" value="GNAT_dom"/>
</dbReference>
<protein>
    <recommendedName>
        <fullName evidence="3">N-acetyltransferase domain-containing protein</fullName>
    </recommendedName>
</protein>
<dbReference type="PANTHER" id="PTHR43877">
    <property type="entry name" value="AMINOALKYLPHOSPHONATE N-ACETYLTRANSFERASE-RELATED-RELATED"/>
    <property type="match status" value="1"/>
</dbReference>
<dbReference type="Pfam" id="PF00583">
    <property type="entry name" value="Acetyltransf_1"/>
    <property type="match status" value="1"/>
</dbReference>
<keyword evidence="5" id="KW-1185">Reference proteome</keyword>
<evidence type="ECO:0000313" key="5">
    <source>
        <dbReference type="Proteomes" id="UP000236527"/>
    </source>
</evidence>
<comment type="caution">
    <text evidence="4">The sequence shown here is derived from an EMBL/GenBank/DDBJ whole genome shotgun (WGS) entry which is preliminary data.</text>
</comment>
<dbReference type="RefSeq" id="WP_103125564.1">
    <property type="nucleotide sequence ID" value="NZ_DF978431.1"/>
</dbReference>
<evidence type="ECO:0000259" key="3">
    <source>
        <dbReference type="PROSITE" id="PS51186"/>
    </source>
</evidence>
<keyword evidence="1" id="KW-0808">Transferase</keyword>
<evidence type="ECO:0000313" key="4">
    <source>
        <dbReference type="EMBL" id="GBE93572.1"/>
    </source>
</evidence>